<dbReference type="PATRIC" id="fig|1002364.3.peg.3209"/>
<protein>
    <recommendedName>
        <fullName evidence="3">DUF3396 domain-containing protein</fullName>
    </recommendedName>
</protein>
<dbReference type="RefSeq" id="WP_004094801.1">
    <property type="nucleotide sequence ID" value="NZ_JH417541.1"/>
</dbReference>
<dbReference type="Proteomes" id="UP000005959">
    <property type="component" value="Unassembled WGS sequence"/>
</dbReference>
<comment type="caution">
    <text evidence="1">The sequence shown here is derived from an EMBL/GenBank/DDBJ whole genome shotgun (WGS) entry which is preliminary data.</text>
</comment>
<proteinExistence type="predicted"/>
<gene>
    <name evidence="1" type="ORF">HMPREF0454_03552</name>
</gene>
<evidence type="ECO:0000313" key="2">
    <source>
        <dbReference type="Proteomes" id="UP000005959"/>
    </source>
</evidence>
<evidence type="ECO:0008006" key="3">
    <source>
        <dbReference type="Google" id="ProtNLM"/>
    </source>
</evidence>
<dbReference type="AlphaFoldDB" id="G9YAC8"/>
<dbReference type="Pfam" id="PF11876">
    <property type="entry name" value="TsiV"/>
    <property type="match status" value="1"/>
</dbReference>
<organism evidence="1 2">
    <name type="scientific">Hafnia alvei ATCC 51873</name>
    <dbReference type="NCBI Taxonomy" id="1002364"/>
    <lineage>
        <taxon>Bacteria</taxon>
        <taxon>Pseudomonadati</taxon>
        <taxon>Pseudomonadota</taxon>
        <taxon>Gammaproteobacteria</taxon>
        <taxon>Enterobacterales</taxon>
        <taxon>Hafniaceae</taxon>
        <taxon>Hafnia</taxon>
    </lineage>
</organism>
<dbReference type="HOGENOM" id="CLU_055602_0_0_6"/>
<dbReference type="InterPro" id="IPR021815">
    <property type="entry name" value="TsiV"/>
</dbReference>
<name>G9YAC8_HAFAL</name>
<accession>G9YAC8</accession>
<sequence>MDNLDIPGLNEESLAKLDRIEIRGRNSVEARIACGIELFVAPQGEERTPQFYRELLCCIENYYACFKDNLNTCILPNANKVLKIKGDPIPRWEKALNEVDENYGYGMSVYYGNGVDEGDPTDATPWKIAFAGLESSQEELSYIYASMPVCNVQGENNFKVLFKMTLEWCEKLKPVHGSAGFCFAYAPDIEPQPRWTWAAMQRYPGINHHDPSMFSVKAKSVYNRIKGVNWLTVLGDEIVNELGGKDAIEAQLGKFCAIHSYDGGIIIVAGLCPQLGDTYSGLIPEHYKEVARVTRSVRFEDYRRPLLQLPEPIDRLDATFKWIRRFD</sequence>
<evidence type="ECO:0000313" key="1">
    <source>
        <dbReference type="EMBL" id="EHM40258.1"/>
    </source>
</evidence>
<dbReference type="EMBL" id="AGCI01000084">
    <property type="protein sequence ID" value="EHM40258.1"/>
    <property type="molecule type" value="Genomic_DNA"/>
</dbReference>
<reference evidence="1 2" key="1">
    <citation type="submission" date="2011-08" db="EMBL/GenBank/DDBJ databases">
        <authorList>
            <person name="Weinstock G."/>
            <person name="Sodergren E."/>
            <person name="Clifton S."/>
            <person name="Fulton L."/>
            <person name="Fulton B."/>
            <person name="Courtney L."/>
            <person name="Fronick C."/>
            <person name="Harrison M."/>
            <person name="Strong C."/>
            <person name="Farmer C."/>
            <person name="Delahaunty K."/>
            <person name="Markovic C."/>
            <person name="Hall O."/>
            <person name="Minx P."/>
            <person name="Tomlinson C."/>
            <person name="Mitreva M."/>
            <person name="Hou S."/>
            <person name="Chen J."/>
            <person name="Wollam A."/>
            <person name="Pepin K.H."/>
            <person name="Johnson M."/>
            <person name="Bhonagiri V."/>
            <person name="Zhang X."/>
            <person name="Suruliraj S."/>
            <person name="Warren W."/>
            <person name="Chinwalla A."/>
            <person name="Mardis E.R."/>
            <person name="Wilson R.K."/>
        </authorList>
    </citation>
    <scope>NUCLEOTIDE SEQUENCE [LARGE SCALE GENOMIC DNA]</scope>
    <source>
        <strain evidence="1 2">ATCC 51873</strain>
    </source>
</reference>